<organism evidence="2 3">
    <name type="scientific">Actinoplanes awajinensis subsp. mycoplanecinus</name>
    <dbReference type="NCBI Taxonomy" id="135947"/>
    <lineage>
        <taxon>Bacteria</taxon>
        <taxon>Bacillati</taxon>
        <taxon>Actinomycetota</taxon>
        <taxon>Actinomycetes</taxon>
        <taxon>Micromonosporales</taxon>
        <taxon>Micromonosporaceae</taxon>
        <taxon>Actinoplanes</taxon>
    </lineage>
</organism>
<dbReference type="Gene3D" id="3.20.80.10">
    <property type="entry name" value="Regulatory factor, effector binding domain"/>
    <property type="match status" value="1"/>
</dbReference>
<dbReference type="AlphaFoldDB" id="A0A117MLH6"/>
<accession>A0A117MLH6</accession>
<dbReference type="OrthoDB" id="4772335at2"/>
<comment type="caution">
    <text evidence="2">The sequence shown here is derived from an EMBL/GenBank/DDBJ whole genome shotgun (WGS) entry which is preliminary data.</text>
</comment>
<proteinExistence type="predicted"/>
<name>A0A117MLH6_9ACTN</name>
<reference evidence="2 3" key="1">
    <citation type="submission" date="2015-10" db="EMBL/GenBank/DDBJ databases">
        <authorList>
            <person name="Gilbert D.G."/>
        </authorList>
    </citation>
    <scope>NUCLEOTIDE SEQUENCE [LARGE SCALE GENOMIC DNA]</scope>
    <source>
        <strain evidence="2 3">NRRL B-16712</strain>
    </source>
</reference>
<dbReference type="EMBL" id="LLZH01000326">
    <property type="protein sequence ID" value="KUL23962.1"/>
    <property type="molecule type" value="Genomic_DNA"/>
</dbReference>
<dbReference type="RefSeq" id="WP_067705763.1">
    <property type="nucleotide sequence ID" value="NZ_LLZH01000326.1"/>
</dbReference>
<evidence type="ECO:0000313" key="2">
    <source>
        <dbReference type="EMBL" id="KUL23962.1"/>
    </source>
</evidence>
<keyword evidence="3" id="KW-1185">Reference proteome</keyword>
<dbReference type="Pfam" id="PF06445">
    <property type="entry name" value="GyrI-like"/>
    <property type="match status" value="1"/>
</dbReference>
<evidence type="ECO:0000259" key="1">
    <source>
        <dbReference type="Pfam" id="PF06445"/>
    </source>
</evidence>
<evidence type="ECO:0000313" key="3">
    <source>
        <dbReference type="Proteomes" id="UP000053244"/>
    </source>
</evidence>
<feature type="domain" description="GyrI-like small molecule binding" evidence="1">
    <location>
        <begin position="103"/>
        <end position="168"/>
    </location>
</feature>
<dbReference type="InterPro" id="IPR029442">
    <property type="entry name" value="GyrI-like"/>
</dbReference>
<gene>
    <name evidence="2" type="ORF">ADL15_44925</name>
</gene>
<dbReference type="InterPro" id="IPR011256">
    <property type="entry name" value="Reg_factor_effector_dom_sf"/>
</dbReference>
<dbReference type="SUPFAM" id="SSF55136">
    <property type="entry name" value="Probable bacterial effector-binding domain"/>
    <property type="match status" value="1"/>
</dbReference>
<dbReference type="Proteomes" id="UP000053244">
    <property type="component" value="Unassembled WGS sequence"/>
</dbReference>
<sequence>MTTARGHLAAITSRPMLIAVPRHHVLVVDGTGERDGARFRAAAKALYTASAAVRRALGASYSLPPPEGVWPDIGSAWRWQLMMRQPPQVTADLVARVVAGDLGVRWESHPETLCAQALHVGPYREVRTTVNRMLTHVGKLGYDVAEGHHEIYLSNPQRTAPAKLKTVVRYRVRCRRN</sequence>
<protein>
    <recommendedName>
        <fullName evidence="1">GyrI-like small molecule binding domain-containing protein</fullName>
    </recommendedName>
</protein>